<dbReference type="PANTHER" id="PTHR30474:SF2">
    <property type="entry name" value="PEPTIDOGLYCAN GLYCOSYLTRANSFERASE FTSW-RELATED"/>
    <property type="match status" value="1"/>
</dbReference>
<evidence type="ECO:0000256" key="8">
    <source>
        <dbReference type="ARBA" id="ARBA00022960"/>
    </source>
</evidence>
<keyword evidence="3" id="KW-1003">Cell membrane</keyword>
<dbReference type="GO" id="GO:0008955">
    <property type="term" value="F:peptidoglycan glycosyltransferase activity"/>
    <property type="evidence" value="ECO:0007669"/>
    <property type="project" value="UniProtKB-EC"/>
</dbReference>
<gene>
    <name evidence="22" type="ORF">COV72_09205</name>
</gene>
<evidence type="ECO:0000256" key="19">
    <source>
        <dbReference type="ARBA" id="ARBA00044770"/>
    </source>
</evidence>
<evidence type="ECO:0000256" key="9">
    <source>
        <dbReference type="ARBA" id="ARBA00022984"/>
    </source>
</evidence>
<comment type="caution">
    <text evidence="22">The sequence shown here is derived from an EMBL/GenBank/DDBJ whole genome shotgun (WGS) entry which is preliminary data.</text>
</comment>
<evidence type="ECO:0000313" key="23">
    <source>
        <dbReference type="Proteomes" id="UP000229641"/>
    </source>
</evidence>
<comment type="subcellular location">
    <subcellularLocation>
        <location evidence="1">Cell membrane</location>
        <topology evidence="1">Multi-pass membrane protein</topology>
    </subcellularLocation>
</comment>
<keyword evidence="7 21" id="KW-0812">Transmembrane</keyword>
<comment type="catalytic activity">
    <reaction evidence="20">
        <text>[GlcNAc-(1-&gt;4)-Mur2Ac(oyl-L-Ala-gamma-D-Glu-L-Lys-D-Ala-D-Ala)](n)-di-trans,octa-cis-undecaprenyl diphosphate + beta-D-GlcNAc-(1-&gt;4)-Mur2Ac(oyl-L-Ala-gamma-D-Glu-L-Lys-D-Ala-D-Ala)-di-trans,octa-cis-undecaprenyl diphosphate = [GlcNAc-(1-&gt;4)-Mur2Ac(oyl-L-Ala-gamma-D-Glu-L-Lys-D-Ala-D-Ala)](n+1)-di-trans,octa-cis-undecaprenyl diphosphate + di-trans,octa-cis-undecaprenyl diphosphate + H(+)</text>
        <dbReference type="Rhea" id="RHEA:23708"/>
        <dbReference type="Rhea" id="RHEA-COMP:9602"/>
        <dbReference type="Rhea" id="RHEA-COMP:9603"/>
        <dbReference type="ChEBI" id="CHEBI:15378"/>
        <dbReference type="ChEBI" id="CHEBI:58405"/>
        <dbReference type="ChEBI" id="CHEBI:60033"/>
        <dbReference type="ChEBI" id="CHEBI:78435"/>
        <dbReference type="EC" id="2.4.99.28"/>
    </reaction>
</comment>
<dbReference type="AlphaFoldDB" id="A0A2H0LV26"/>
<dbReference type="InterPro" id="IPR011923">
    <property type="entry name" value="RodA/MrdB"/>
</dbReference>
<keyword evidence="13" id="KW-0961">Cell wall biogenesis/degradation</keyword>
<evidence type="ECO:0000256" key="7">
    <source>
        <dbReference type="ARBA" id="ARBA00022692"/>
    </source>
</evidence>
<evidence type="ECO:0000256" key="16">
    <source>
        <dbReference type="ARBA" id="ARBA00038053"/>
    </source>
</evidence>
<evidence type="ECO:0000256" key="11">
    <source>
        <dbReference type="ARBA" id="ARBA00023136"/>
    </source>
</evidence>
<dbReference type="GO" id="GO:0015648">
    <property type="term" value="F:lipid-linked peptidoglycan transporter activity"/>
    <property type="evidence" value="ECO:0007669"/>
    <property type="project" value="TreeGrafter"/>
</dbReference>
<dbReference type="GO" id="GO:0005886">
    <property type="term" value="C:plasma membrane"/>
    <property type="evidence" value="ECO:0007669"/>
    <property type="project" value="UniProtKB-SubCell"/>
</dbReference>
<keyword evidence="5" id="KW-0328">Glycosyltransferase</keyword>
<dbReference type="GO" id="GO:0032153">
    <property type="term" value="C:cell division site"/>
    <property type="evidence" value="ECO:0007669"/>
    <property type="project" value="TreeGrafter"/>
</dbReference>
<evidence type="ECO:0000256" key="12">
    <source>
        <dbReference type="ARBA" id="ARBA00023306"/>
    </source>
</evidence>
<feature type="transmembrane region" description="Helical" evidence="21">
    <location>
        <begin position="181"/>
        <end position="202"/>
    </location>
</feature>
<evidence type="ECO:0000313" key="22">
    <source>
        <dbReference type="EMBL" id="PIQ88280.1"/>
    </source>
</evidence>
<dbReference type="NCBIfam" id="TIGR02210">
    <property type="entry name" value="rodA_shape"/>
    <property type="match status" value="1"/>
</dbReference>
<keyword evidence="4" id="KW-0132">Cell division</keyword>
<keyword evidence="6" id="KW-0808">Transferase</keyword>
<feature type="transmembrane region" description="Helical" evidence="21">
    <location>
        <begin position="74"/>
        <end position="92"/>
    </location>
</feature>
<evidence type="ECO:0000256" key="1">
    <source>
        <dbReference type="ARBA" id="ARBA00004651"/>
    </source>
</evidence>
<evidence type="ECO:0000256" key="3">
    <source>
        <dbReference type="ARBA" id="ARBA00022475"/>
    </source>
</evidence>
<comment type="similarity">
    <text evidence="16">Belongs to the SEDS family. FtsW subfamily.</text>
</comment>
<protein>
    <recommendedName>
        <fullName evidence="17">Probable peptidoglycan glycosyltransferase FtsW</fullName>
        <ecNumber evidence="19">2.4.99.28</ecNumber>
    </recommendedName>
    <alternativeName>
        <fullName evidence="18">Cell division protein FtsW</fullName>
    </alternativeName>
    <alternativeName>
        <fullName evidence="15">Cell wall polymerase</fullName>
    </alternativeName>
    <alternativeName>
        <fullName evidence="14">Peptidoglycan polymerase</fullName>
    </alternativeName>
</protein>
<dbReference type="NCBIfam" id="TIGR02614">
    <property type="entry name" value="ftsW"/>
    <property type="match status" value="1"/>
</dbReference>
<organism evidence="22 23">
    <name type="scientific">Candidatus Ghiorseimicrobium undicola</name>
    <dbReference type="NCBI Taxonomy" id="1974746"/>
    <lineage>
        <taxon>Bacteria</taxon>
        <taxon>Pseudomonadati</taxon>
        <taxon>Candidatus Omnitrophota</taxon>
        <taxon>Candidatus Ghiorseimicrobium</taxon>
    </lineage>
</organism>
<evidence type="ECO:0000256" key="20">
    <source>
        <dbReference type="ARBA" id="ARBA00049902"/>
    </source>
</evidence>
<feature type="transmembrane region" description="Helical" evidence="21">
    <location>
        <begin position="98"/>
        <end position="121"/>
    </location>
</feature>
<proteinExistence type="inferred from homology"/>
<dbReference type="Pfam" id="PF01098">
    <property type="entry name" value="FTSW_RODA_SPOVE"/>
    <property type="match status" value="1"/>
</dbReference>
<keyword evidence="10 21" id="KW-1133">Transmembrane helix</keyword>
<evidence type="ECO:0000256" key="18">
    <source>
        <dbReference type="ARBA" id="ARBA00041418"/>
    </source>
</evidence>
<feature type="transmembrane region" description="Helical" evidence="21">
    <location>
        <begin position="300"/>
        <end position="321"/>
    </location>
</feature>
<evidence type="ECO:0000256" key="5">
    <source>
        <dbReference type="ARBA" id="ARBA00022676"/>
    </source>
</evidence>
<evidence type="ECO:0000256" key="15">
    <source>
        <dbReference type="ARBA" id="ARBA00033270"/>
    </source>
</evidence>
<accession>A0A2H0LV26</accession>
<evidence type="ECO:0000256" key="17">
    <source>
        <dbReference type="ARBA" id="ARBA00041185"/>
    </source>
</evidence>
<evidence type="ECO:0000256" key="21">
    <source>
        <dbReference type="SAM" id="Phobius"/>
    </source>
</evidence>
<dbReference type="EC" id="2.4.99.28" evidence="19"/>
<dbReference type="EMBL" id="PCWA01000111">
    <property type="protein sequence ID" value="PIQ88280.1"/>
    <property type="molecule type" value="Genomic_DNA"/>
</dbReference>
<dbReference type="PANTHER" id="PTHR30474">
    <property type="entry name" value="CELL CYCLE PROTEIN"/>
    <property type="match status" value="1"/>
</dbReference>
<keyword evidence="12" id="KW-0131">Cell cycle</keyword>
<reference evidence="22 23" key="1">
    <citation type="submission" date="2017-09" db="EMBL/GenBank/DDBJ databases">
        <title>Depth-based differentiation of microbial function through sediment-hosted aquifers and enrichment of novel symbionts in the deep terrestrial subsurface.</title>
        <authorList>
            <person name="Probst A.J."/>
            <person name="Ladd B."/>
            <person name="Jarett J.K."/>
            <person name="Geller-Mcgrath D.E."/>
            <person name="Sieber C.M."/>
            <person name="Emerson J.B."/>
            <person name="Anantharaman K."/>
            <person name="Thomas B.C."/>
            <person name="Malmstrom R."/>
            <person name="Stieglmeier M."/>
            <person name="Klingl A."/>
            <person name="Woyke T."/>
            <person name="Ryan C.M."/>
            <person name="Banfield J.F."/>
        </authorList>
    </citation>
    <scope>NUCLEOTIDE SEQUENCE [LARGE SCALE GENOMIC DNA]</scope>
    <source>
        <strain evidence="22">CG11_big_fil_rev_8_21_14_0_20_42_13</strain>
    </source>
</reference>
<comment type="pathway">
    <text evidence="2">Cell wall biogenesis; peptidoglycan biosynthesis.</text>
</comment>
<evidence type="ECO:0000256" key="10">
    <source>
        <dbReference type="ARBA" id="ARBA00022989"/>
    </source>
</evidence>
<evidence type="ECO:0000256" key="14">
    <source>
        <dbReference type="ARBA" id="ARBA00032370"/>
    </source>
</evidence>
<keyword evidence="11 21" id="KW-0472">Membrane</keyword>
<dbReference type="GO" id="GO:0071555">
    <property type="term" value="P:cell wall organization"/>
    <property type="evidence" value="ECO:0007669"/>
    <property type="project" value="UniProtKB-KW"/>
</dbReference>
<feature type="transmembrane region" description="Helical" evidence="21">
    <location>
        <begin position="333"/>
        <end position="354"/>
    </location>
</feature>
<keyword evidence="8" id="KW-0133">Cell shape</keyword>
<feature type="transmembrane region" description="Helical" evidence="21">
    <location>
        <begin position="222"/>
        <end position="241"/>
    </location>
</feature>
<feature type="transmembrane region" description="Helical" evidence="21">
    <location>
        <begin position="133"/>
        <end position="153"/>
    </location>
</feature>
<dbReference type="GO" id="GO:0009252">
    <property type="term" value="P:peptidoglycan biosynthetic process"/>
    <property type="evidence" value="ECO:0007669"/>
    <property type="project" value="UniProtKB-KW"/>
</dbReference>
<dbReference type="InterPro" id="IPR013437">
    <property type="entry name" value="FtsW"/>
</dbReference>
<feature type="transmembrane region" description="Helical" evidence="21">
    <location>
        <begin position="46"/>
        <end position="62"/>
    </location>
</feature>
<name>A0A2H0LV26_9BACT</name>
<evidence type="ECO:0000256" key="4">
    <source>
        <dbReference type="ARBA" id="ARBA00022618"/>
    </source>
</evidence>
<feature type="transmembrane region" description="Helical" evidence="21">
    <location>
        <begin position="7"/>
        <end position="26"/>
    </location>
</feature>
<keyword evidence="9" id="KW-0573">Peptidoglycan synthesis</keyword>
<evidence type="ECO:0000256" key="2">
    <source>
        <dbReference type="ARBA" id="ARBA00004752"/>
    </source>
</evidence>
<evidence type="ECO:0000256" key="6">
    <source>
        <dbReference type="ARBA" id="ARBA00022679"/>
    </source>
</evidence>
<dbReference type="Proteomes" id="UP000229641">
    <property type="component" value="Unassembled WGS sequence"/>
</dbReference>
<sequence>MRNIRISLFLITLVLICIGVVMIYSASSIYAWERLGDANYYLKRQILYLFIGFTLVFLVMLFDYRQLQRYAKPLFFISLALLISVLIFGREVGGAKRWFRLFGFSFQPSELMQVSIIVYLADFIARKKKTMKHFWSGFFPPVLMLGLVCVLLLSQPDLGSAVSIVAVTFIMLFASGVKISYLLTCCLSAVPVLYFLIFKVPYRRMRILTFINPWMDPKGSGFQIIQSQIALGSGGIFGLGIGQGKQKLFYLPAAHTDFIFSIIGEEAGLIGAFLVIILFILFIWQAALICRKTHDAFGRFLCLGIISMIALKACINIGVSTGFMPTKGLPLPFISYGGTSLVFDMISVGILLNVSRSNEGAGY</sequence>
<dbReference type="GO" id="GO:0008360">
    <property type="term" value="P:regulation of cell shape"/>
    <property type="evidence" value="ECO:0007669"/>
    <property type="project" value="UniProtKB-KW"/>
</dbReference>
<feature type="transmembrane region" description="Helical" evidence="21">
    <location>
        <begin position="270"/>
        <end position="288"/>
    </location>
</feature>
<dbReference type="GO" id="GO:0051301">
    <property type="term" value="P:cell division"/>
    <property type="evidence" value="ECO:0007669"/>
    <property type="project" value="UniProtKB-KW"/>
</dbReference>
<dbReference type="InterPro" id="IPR001182">
    <property type="entry name" value="FtsW/RodA"/>
</dbReference>
<evidence type="ECO:0000256" key="13">
    <source>
        <dbReference type="ARBA" id="ARBA00023316"/>
    </source>
</evidence>